<dbReference type="EMBL" id="AP018515">
    <property type="protein sequence ID" value="BBC80838.1"/>
    <property type="molecule type" value="Genomic_DNA"/>
</dbReference>
<feature type="region of interest" description="Disordered" evidence="1">
    <location>
        <begin position="41"/>
        <end position="68"/>
    </location>
</feature>
<reference evidence="3 4" key="1">
    <citation type="submission" date="2012-11" db="EMBL/GenBank/DDBJ databases">
        <title>Whole genome sequence of Acetobacter orientalis 21F-2.</title>
        <authorList>
            <person name="Azuma Y."/>
            <person name="Higashiura N."/>
            <person name="Hirakawa H."/>
            <person name="Matsushita K."/>
        </authorList>
    </citation>
    <scope>NUCLEOTIDE SEQUENCE [LARGE SCALE GENOMIC DNA]</scope>
    <source>
        <strain evidence="3 4">21F-2</strain>
    </source>
</reference>
<sequence length="220" mass="22729">MHPTHPNPAKQAAFMAPPAASVGNTVHANLAQPALAPSVQAHGGGKVVPGRAAAGQGGAPAQPPQGVAPYQPPSPALRAVFAARAAQVPLTRQDLPPALLESVPHCWAAAQAASQPVTELHVAAWLKKLGPLVTNPPGPATAAAQCRAIYEVCADIPCGAWGHAARLAWVRQPPRQGYPVGARWPSPNELRTHLQPFANAIAQDVAGCKALMALHPLQEH</sequence>
<evidence type="ECO:0000256" key="1">
    <source>
        <dbReference type="SAM" id="MobiDB-lite"/>
    </source>
</evidence>
<evidence type="ECO:0000313" key="3">
    <source>
        <dbReference type="EMBL" id="GAN66094.1"/>
    </source>
</evidence>
<evidence type="ECO:0000313" key="5">
    <source>
        <dbReference type="Proteomes" id="UP000270034"/>
    </source>
</evidence>
<accession>A0A2Z5ZJQ9</accession>
<accession>A0A0D6NJ65</accession>
<dbReference type="EMBL" id="BAMX01000015">
    <property type="protein sequence ID" value="GAN66094.1"/>
    <property type="molecule type" value="Genomic_DNA"/>
</dbReference>
<keyword evidence="4" id="KW-1185">Reference proteome</keyword>
<dbReference type="STRING" id="1231341.Abor_015_017"/>
<dbReference type="AlphaFoldDB" id="A0A2Z5ZJQ9"/>
<dbReference type="Proteomes" id="UP000270034">
    <property type="component" value="Chromosome"/>
</dbReference>
<gene>
    <name evidence="3" type="ORF">Abor_015_017</name>
    <name evidence="2" type="ORF">AcetOrient_orf03776</name>
</gene>
<organism evidence="2 5">
    <name type="scientific">Acetobacter orientalis</name>
    <dbReference type="NCBI Taxonomy" id="146474"/>
    <lineage>
        <taxon>Bacteria</taxon>
        <taxon>Pseudomonadati</taxon>
        <taxon>Pseudomonadota</taxon>
        <taxon>Alphaproteobacteria</taxon>
        <taxon>Acetobacterales</taxon>
        <taxon>Acetobacteraceae</taxon>
        <taxon>Acetobacter</taxon>
    </lineage>
</organism>
<evidence type="ECO:0000313" key="2">
    <source>
        <dbReference type="EMBL" id="BBC80838.1"/>
    </source>
</evidence>
<dbReference type="Proteomes" id="UP000032670">
    <property type="component" value="Unassembled WGS sequence"/>
</dbReference>
<reference evidence="2 5" key="2">
    <citation type="submission" date="2018-02" db="EMBL/GenBank/DDBJ databases">
        <title>Acetobacter orientalis genome.</title>
        <authorList>
            <person name="Nakashima N."/>
            <person name="Tamura T."/>
        </authorList>
    </citation>
    <scope>NUCLEOTIDE SEQUENCE [LARGE SCALE GENOMIC DNA]</scope>
    <source>
        <strain evidence="2 5">FAN1</strain>
    </source>
</reference>
<protein>
    <submittedName>
        <fullName evidence="2">Uncharacterized protein</fullName>
    </submittedName>
</protein>
<evidence type="ECO:0000313" key="4">
    <source>
        <dbReference type="Proteomes" id="UP000032670"/>
    </source>
</evidence>
<dbReference type="KEGG" id="aot:AcetOri_orf03776"/>
<proteinExistence type="predicted"/>
<dbReference type="GeneID" id="76204246"/>
<dbReference type="RefSeq" id="WP_052946382.1">
    <property type="nucleotide sequence ID" value="NZ_BAMX01000015.1"/>
</dbReference>
<name>A0A2Z5ZJQ9_9PROT</name>